<name>A0A316FXN1_9GAMM</name>
<dbReference type="RefSeq" id="WP_245411395.1">
    <property type="nucleotide sequence ID" value="NZ_QGGU01000003.1"/>
</dbReference>
<protein>
    <submittedName>
        <fullName evidence="1">N-formylglutamate deformylase</fullName>
    </submittedName>
</protein>
<dbReference type="Pfam" id="PF05013">
    <property type="entry name" value="FGase"/>
    <property type="match status" value="1"/>
</dbReference>
<dbReference type="SUPFAM" id="SSF53187">
    <property type="entry name" value="Zn-dependent exopeptidases"/>
    <property type="match status" value="1"/>
</dbReference>
<dbReference type="InterPro" id="IPR010247">
    <property type="entry name" value="HutG_amidohyd"/>
</dbReference>
<dbReference type="NCBIfam" id="TIGR02017">
    <property type="entry name" value="hutG_amidohyd"/>
    <property type="match status" value="1"/>
</dbReference>
<evidence type="ECO:0000313" key="1">
    <source>
        <dbReference type="EMBL" id="PWK53348.1"/>
    </source>
</evidence>
<organism evidence="1 2">
    <name type="scientific">Pleionea mediterranea</name>
    <dbReference type="NCBI Taxonomy" id="523701"/>
    <lineage>
        <taxon>Bacteria</taxon>
        <taxon>Pseudomonadati</taxon>
        <taxon>Pseudomonadota</taxon>
        <taxon>Gammaproteobacteria</taxon>
        <taxon>Oceanospirillales</taxon>
        <taxon>Pleioneaceae</taxon>
        <taxon>Pleionea</taxon>
    </lineage>
</organism>
<comment type="caution">
    <text evidence="1">The sequence shown here is derived from an EMBL/GenBank/DDBJ whole genome shotgun (WGS) entry which is preliminary data.</text>
</comment>
<keyword evidence="2" id="KW-1185">Reference proteome</keyword>
<evidence type="ECO:0000313" key="2">
    <source>
        <dbReference type="Proteomes" id="UP000245790"/>
    </source>
</evidence>
<accession>A0A316FXN1</accession>
<dbReference type="InterPro" id="IPR007709">
    <property type="entry name" value="N-FG_amidohydro"/>
</dbReference>
<dbReference type="Gene3D" id="3.40.630.40">
    <property type="entry name" value="Zn-dependent exopeptidases"/>
    <property type="match status" value="1"/>
</dbReference>
<reference evidence="1 2" key="1">
    <citation type="submission" date="2018-05" db="EMBL/GenBank/DDBJ databases">
        <title>Genomic Encyclopedia of Type Strains, Phase IV (KMG-IV): sequencing the most valuable type-strain genomes for metagenomic binning, comparative biology and taxonomic classification.</title>
        <authorList>
            <person name="Goeker M."/>
        </authorList>
    </citation>
    <scope>NUCLEOTIDE SEQUENCE [LARGE SCALE GENOMIC DNA]</scope>
    <source>
        <strain evidence="1 2">DSM 25350</strain>
    </source>
</reference>
<dbReference type="AlphaFoldDB" id="A0A316FXN1"/>
<proteinExistence type="predicted"/>
<sequence length="411" mass="47149">MQNYQLLNDIDFLQKVESCEIPGDAFDHKAHIRLACLYYWQHGFDKGLHKVAESIRRLAESLGATDKYHATVTYASYRLTCEALQQMPEAKEWQAVQHLFETSDVISETQIKRYYSDFLLSTDAAKQRWLMPDITPFRNVADVYSPDFEWIEGRVPLLISMPHNGTCLPVEVASNMSDEAQKVKDTDWYLRVLYNFALENGCYLISPLYSRYLIDLNRPSDGAELYPGANNTELCPTTAFDLQPLYLNGKQPDASEIERRTHQYWEPYHNKLSQTMAAMEQRFGGAVLLEAHSIASRVPRFFEGQLPDFNFGTNLGQSCDSIITERLKTFDTKGYTKVINGRFKGGYITRQYANPAYNRHTVQLELSQATYMDEQTLGYDQTKADQVIPVLQEMVESLINVSNELSIAKTR</sequence>
<dbReference type="EMBL" id="QGGU01000003">
    <property type="protein sequence ID" value="PWK53348.1"/>
    <property type="molecule type" value="Genomic_DNA"/>
</dbReference>
<dbReference type="Proteomes" id="UP000245790">
    <property type="component" value="Unassembled WGS sequence"/>
</dbReference>
<gene>
    <name evidence="1" type="ORF">C8D97_103175</name>
</gene>